<dbReference type="Pfam" id="PF00163">
    <property type="entry name" value="Ribosomal_S4"/>
    <property type="match status" value="1"/>
</dbReference>
<dbReference type="SMART" id="SM01390">
    <property type="entry name" value="Ribosomal_S4"/>
    <property type="match status" value="1"/>
</dbReference>
<accession>A0A2M7X4J0</accession>
<evidence type="ECO:0000256" key="1">
    <source>
        <dbReference type="ARBA" id="ARBA00007465"/>
    </source>
</evidence>
<dbReference type="GO" id="GO:0019843">
    <property type="term" value="F:rRNA binding"/>
    <property type="evidence" value="ECO:0007669"/>
    <property type="project" value="InterPro"/>
</dbReference>
<dbReference type="InterPro" id="IPR001912">
    <property type="entry name" value="Ribosomal_uS4_N"/>
</dbReference>
<gene>
    <name evidence="3" type="ORF">CO178_01075</name>
</gene>
<dbReference type="EMBL" id="PFWY01000051">
    <property type="protein sequence ID" value="PJA41029.1"/>
    <property type="molecule type" value="Genomic_DNA"/>
</dbReference>
<dbReference type="Proteomes" id="UP000230683">
    <property type="component" value="Unassembled WGS sequence"/>
</dbReference>
<keyword evidence="3" id="KW-0687">Ribonucleoprotein</keyword>
<reference evidence="4" key="1">
    <citation type="submission" date="2017-09" db="EMBL/GenBank/DDBJ databases">
        <title>Depth-based differentiation of microbial function through sediment-hosted aquifers and enrichment of novel symbionts in the deep terrestrial subsurface.</title>
        <authorList>
            <person name="Probst A.J."/>
            <person name="Ladd B."/>
            <person name="Jarett J.K."/>
            <person name="Geller-Mcgrath D.E."/>
            <person name="Sieber C.M.K."/>
            <person name="Emerson J.B."/>
            <person name="Anantharaman K."/>
            <person name="Thomas B.C."/>
            <person name="Malmstrom R."/>
            <person name="Stieglmeier M."/>
            <person name="Klingl A."/>
            <person name="Woyke T."/>
            <person name="Ryan C.M."/>
            <person name="Banfield J.F."/>
        </authorList>
    </citation>
    <scope>NUCLEOTIDE SEQUENCE [LARGE SCALE GENOMIC DNA]</scope>
</reference>
<evidence type="ECO:0000259" key="2">
    <source>
        <dbReference type="SMART" id="SM01390"/>
    </source>
</evidence>
<comment type="caution">
    <text evidence="3">The sequence shown here is derived from an EMBL/GenBank/DDBJ whole genome shotgun (WGS) entry which is preliminary data.</text>
</comment>
<sequence>MARYTGAKCRLCRREGEKLFLKGARCLSEKCAITRRPQVPGQHFKQRSRLSDYGKHLREKQKAKRIYGMLEAQFKG</sequence>
<proteinExistence type="inferred from homology"/>
<feature type="domain" description="Small ribosomal subunit protein uS4 N-terminal" evidence="2">
    <location>
        <begin position="3"/>
        <end position="75"/>
    </location>
</feature>
<dbReference type="GO" id="GO:0005840">
    <property type="term" value="C:ribosome"/>
    <property type="evidence" value="ECO:0007669"/>
    <property type="project" value="UniProtKB-KW"/>
</dbReference>
<comment type="similarity">
    <text evidence="1">Belongs to the universal ribosomal protein uS4 family.</text>
</comment>
<evidence type="ECO:0000313" key="3">
    <source>
        <dbReference type="EMBL" id="PJA41029.1"/>
    </source>
</evidence>
<dbReference type="SUPFAM" id="SSF55174">
    <property type="entry name" value="Alpha-L RNA-binding motif"/>
    <property type="match status" value="1"/>
</dbReference>
<evidence type="ECO:0000313" key="4">
    <source>
        <dbReference type="Proteomes" id="UP000230683"/>
    </source>
</evidence>
<organism evidence="3 4">
    <name type="scientific">candidate division WWE3 bacterium CG_4_9_14_3_um_filter_34_6</name>
    <dbReference type="NCBI Taxonomy" id="1975079"/>
    <lineage>
        <taxon>Bacteria</taxon>
        <taxon>Katanobacteria</taxon>
    </lineage>
</organism>
<feature type="non-terminal residue" evidence="3">
    <location>
        <position position="76"/>
    </location>
</feature>
<protein>
    <submittedName>
        <fullName evidence="3">30S ribosomal protein S4</fullName>
    </submittedName>
</protein>
<dbReference type="Gene3D" id="1.10.1050.10">
    <property type="entry name" value="Ribosomal Protein S4 Delta 41, Chain A, domain 1"/>
    <property type="match status" value="1"/>
</dbReference>
<name>A0A2M7X4J0_UNCKA</name>
<dbReference type="AlphaFoldDB" id="A0A2M7X4J0"/>
<keyword evidence="3" id="KW-0689">Ribosomal protein</keyword>